<feature type="compositionally biased region" description="Basic and acidic residues" evidence="1">
    <location>
        <begin position="299"/>
        <end position="330"/>
    </location>
</feature>
<feature type="region of interest" description="Disordered" evidence="1">
    <location>
        <begin position="1493"/>
        <end position="1555"/>
    </location>
</feature>
<feature type="compositionally biased region" description="Basic residues" evidence="1">
    <location>
        <begin position="427"/>
        <end position="438"/>
    </location>
</feature>
<feature type="compositionally biased region" description="Polar residues" evidence="1">
    <location>
        <begin position="238"/>
        <end position="260"/>
    </location>
</feature>
<reference evidence="2 3" key="1">
    <citation type="submission" date="2021-06" db="EMBL/GenBank/DDBJ databases">
        <authorList>
            <person name="Palmer J.M."/>
        </authorList>
    </citation>
    <scope>NUCLEOTIDE SEQUENCE [LARGE SCALE GENOMIC DNA]</scope>
    <source>
        <strain evidence="2 3">MEX-2019</strain>
        <tissue evidence="2">Muscle</tissue>
    </source>
</reference>
<feature type="compositionally biased region" description="Basic and acidic residues" evidence="1">
    <location>
        <begin position="2126"/>
        <end position="2139"/>
    </location>
</feature>
<feature type="compositionally biased region" description="Basic and acidic residues" evidence="1">
    <location>
        <begin position="2208"/>
        <end position="2217"/>
    </location>
</feature>
<feature type="compositionally biased region" description="Basic and acidic residues" evidence="1">
    <location>
        <begin position="343"/>
        <end position="354"/>
    </location>
</feature>
<evidence type="ECO:0000256" key="1">
    <source>
        <dbReference type="SAM" id="MobiDB-lite"/>
    </source>
</evidence>
<feature type="compositionally biased region" description="Basic and acidic residues" evidence="1">
    <location>
        <begin position="2175"/>
        <end position="2187"/>
    </location>
</feature>
<dbReference type="EMBL" id="JAHHUM010001445">
    <property type="protein sequence ID" value="KAK5612282.1"/>
    <property type="molecule type" value="Genomic_DNA"/>
</dbReference>
<accession>A0AAV9RTA3</accession>
<feature type="compositionally biased region" description="Basic and acidic residues" evidence="1">
    <location>
        <begin position="794"/>
        <end position="815"/>
    </location>
</feature>
<feature type="region of interest" description="Disordered" evidence="1">
    <location>
        <begin position="940"/>
        <end position="988"/>
    </location>
</feature>
<evidence type="ECO:0000313" key="3">
    <source>
        <dbReference type="Proteomes" id="UP001311232"/>
    </source>
</evidence>
<feature type="compositionally biased region" description="Polar residues" evidence="1">
    <location>
        <begin position="1131"/>
        <end position="1143"/>
    </location>
</feature>
<evidence type="ECO:0000313" key="2">
    <source>
        <dbReference type="EMBL" id="KAK5612282.1"/>
    </source>
</evidence>
<gene>
    <name evidence="2" type="ORF">CRENBAI_016270</name>
</gene>
<feature type="compositionally biased region" description="Polar residues" evidence="1">
    <location>
        <begin position="2034"/>
        <end position="2045"/>
    </location>
</feature>
<feature type="compositionally biased region" description="Basic and acidic residues" evidence="1">
    <location>
        <begin position="439"/>
        <end position="456"/>
    </location>
</feature>
<feature type="region of interest" description="Disordered" evidence="1">
    <location>
        <begin position="1710"/>
        <end position="1731"/>
    </location>
</feature>
<feature type="compositionally biased region" description="Polar residues" evidence="1">
    <location>
        <begin position="1894"/>
        <end position="1912"/>
    </location>
</feature>
<protein>
    <recommendedName>
        <fullName evidence="4">Transforming acidic coiled-coil-containing protein C-terminal domain-containing protein</fullName>
    </recommendedName>
</protein>
<feature type="compositionally biased region" description="Polar residues" evidence="1">
    <location>
        <begin position="976"/>
        <end position="988"/>
    </location>
</feature>
<feature type="region of interest" description="Disordered" evidence="1">
    <location>
        <begin position="299"/>
        <end position="354"/>
    </location>
</feature>
<sequence length="2249" mass="245021">MGNESSTTETLPEEGAPENVVLFPPKERLTQTVQTEAESLSGRDNWALLSQPVLPEVPVITGVEEGRGAADQEDKEELEFPHDLLPSLDFSSELNIWECSLGVQSSSDERECEQVNPLLAGLQHHMVGPLLVLDGRYHMIEHASLLQDCGQQPDGIQPVIPDVQASPQPGPLTPSPTNFLDQELQMALQECEEQMASLCVPASKDSEMTQDVAWKTTSEVMVNESRKSFSPPPFAVQTGHSNRSHGNNSTHGNSEAASSQTDTVVFSFRDYILGTETNSGKVATERKVEANQSLEGCSELKAKTWMDGQKEKSDTNKESSKEQRNLETLDQHVGPSVTTEINSSKDFDSEIKEEGPRRIVEAAALWKDYTNDELDINVCTDEAKADCLDSATSGAQKETGEQSKTNQSMSKSDEQISTKQVGQNKEAKKKKHKKKKKIEKGAESERKAKTELSHSEIKPQNLSPFYVYTRTDLAENATSELDTELLTCGEQTDYKQQLSPGGMLKSYPQISLDHLTATACSPVSMQALSQKTHQPDNHNNMDAQGVINQSSKCEQDVTKGENRIHTTPATNLQTTAIKQADYSEKGLDVQKQEAIFTTEAKILTEEDQIVLCNSRTCVGDSYVETGLGKALIVVNALPLTTPTLSEVTKSEREGESVSCYLQESVAMVAVAESEEEAGEGKLRGRGEYLRSADVNSNKLLESPRQVSLICSQANCTLPLSAKEGETACEESCSNKMPHNLAEAEIKGERETCIHSADTEISPAEETDTEKELLRLKGCTTTFAPDFQDHSAARLERSGEGGGRRGGEVGEKEGLAGEHNLLSQPKDSAGEVSLVKAGACLPRDVAESQLKSQCWGEPIATFPEGSEEELFYHKQHDVTVLPLPSNSEQQERSSNTDVGIKAEPIQELASEEALSLGQPCQTSFLTERNCKHVFQSFISPHPLNTSQRSEKQARSEQQARSDQQVGPRSTEERTAESIANTQGKTSSLNMTGRGALLCASSGGNRVHFADDVNLKVIYSETLTEMPVPGLDCASLPPLTVHEKLHHPVTEASYTFPNLPCFRTPETHTNAAIIKDEAAIQSLNDVQEQMTDAKLDKEDTKKVIALDHLHHHHHERNAVDLGEMGEAKGCSKQILSPTGENQIGNEDSHIKNESENSGKTHLLQEHSSLKQDVAVTLEEKEESQHNESDGPTFKTVSLPEELLDTDLHLISKSEADSSTCTGSQPPEPTHQLSCYLDETPPTGLAITDVMESTEVLMSRSAGLTKEVTASVSNPPFVLQPPGPMRSHLECITDCDISLPKQADSHSADGDCTSVSREVASNKSGEINQMSLVENLKQSSSSFRADETCQKLKDGDCAEHLDDELQISCTKNLNNLFSQVENLTLTAPSLAAYDVLSKDESDNVMSTCRNKPDSTISETSDRDDLVNIICPTSEMFANTKDDSMGEKKKLNEDITMDNQEEAADKKMQQAGKTYSTLQHQQYNVKDKEAVFMEAGGLQPQHKHNLQNTESPPTEMAKKEESNESLSSKCESTTSSPSPSRASDGFLPPQLESSTETQTVYEQGLSQTVTAALECSSDTEALLDLRTAFGQSQNLRDLNSFAQELEQREQRLGFIHSTGELSGGTGEGEVKTCSWIQPVVPEERDSTVQSLFESEMKEKLFDLPAAVRVEVPSSFPADLNGSESAANGQALVDTGIITVCSQAGEIGQRLDVNKNPDLELGESDRKMKPDQTTNVDQQRTTEMLENSAASVEFASQKPETSPIQNSVLSKVSTDCCNAHVDGIPCANRAEEVYPKGFGTMQDVVGEAETGEEDFSAASTMESKQCEIKDAELQSCNETSDTVRSQVVQMAIKGSNVEEIRKDEAELVEEREQREVQVAGNDEDAGNQVILNLHDNKSGTESGSGLFNNGVPQNSTEAPAILSEGGVSCAKAARIDDNKTDNASGDAVIVSNVVTSTTTADPNESEKLHHLVAFSESPDCTEVNHAAAAAASQRDAKSLEKTPACSSLVDQDVSESSDPDPGSQEPDTNWIQALKEAASLSQSKQVSTQDALRPLPSLESPQVEFLTPTEEIAAPLRPEEAIPPPEEAEEKTARSSCLSTVKRPVDLPKPLEKVDLPEPTKHTADLTTKAELPEESSKEPKPVEPESSPKFSKSDRKPVEEAAEQTALLKSAQEAEEIPEPTRNEVETRGTENLEDLQPTKPREETVQQEQQLSEKPEEKPTEVPPVEPFKVLAENTEVPEPVEDPSTELQDCG</sequence>
<feature type="compositionally biased region" description="Basic and acidic residues" evidence="1">
    <location>
        <begin position="1710"/>
        <end position="1725"/>
    </location>
</feature>
<proteinExistence type="predicted"/>
<dbReference type="Proteomes" id="UP001311232">
    <property type="component" value="Unassembled WGS sequence"/>
</dbReference>
<feature type="compositionally biased region" description="Basic and acidic residues" evidence="1">
    <location>
        <begin position="2098"/>
        <end position="2119"/>
    </location>
</feature>
<organism evidence="2 3">
    <name type="scientific">Crenichthys baileyi</name>
    <name type="common">White River springfish</name>
    <dbReference type="NCBI Taxonomy" id="28760"/>
    <lineage>
        <taxon>Eukaryota</taxon>
        <taxon>Metazoa</taxon>
        <taxon>Chordata</taxon>
        <taxon>Craniata</taxon>
        <taxon>Vertebrata</taxon>
        <taxon>Euteleostomi</taxon>
        <taxon>Actinopterygii</taxon>
        <taxon>Neopterygii</taxon>
        <taxon>Teleostei</taxon>
        <taxon>Neoteleostei</taxon>
        <taxon>Acanthomorphata</taxon>
        <taxon>Ovalentaria</taxon>
        <taxon>Atherinomorphae</taxon>
        <taxon>Cyprinodontiformes</taxon>
        <taxon>Goodeidae</taxon>
        <taxon>Crenichthys</taxon>
    </lineage>
</organism>
<feature type="region of interest" description="Disordered" evidence="1">
    <location>
        <begin position="794"/>
        <end position="816"/>
    </location>
</feature>
<feature type="compositionally biased region" description="Basic and acidic residues" evidence="1">
    <location>
        <begin position="947"/>
        <end position="958"/>
    </location>
</feature>
<feature type="region of interest" description="Disordered" evidence="1">
    <location>
        <begin position="1890"/>
        <end position="1913"/>
    </location>
</feature>
<feature type="region of interest" description="Disordered" evidence="1">
    <location>
        <begin position="392"/>
        <end position="456"/>
    </location>
</feature>
<feature type="compositionally biased region" description="Low complexity" evidence="1">
    <location>
        <begin position="1520"/>
        <end position="1539"/>
    </location>
</feature>
<feature type="region of interest" description="Disordered" evidence="1">
    <location>
        <begin position="1131"/>
        <end position="1156"/>
    </location>
</feature>
<name>A0AAV9RTA3_9TELE</name>
<comment type="caution">
    <text evidence="2">The sequence shown here is derived from an EMBL/GenBank/DDBJ whole genome shotgun (WGS) entry which is preliminary data.</text>
</comment>
<feature type="region of interest" description="Disordered" evidence="1">
    <location>
        <begin position="1986"/>
        <end position="2249"/>
    </location>
</feature>
<keyword evidence="3" id="KW-1185">Reference proteome</keyword>
<feature type="compositionally biased region" description="Polar residues" evidence="1">
    <location>
        <begin position="392"/>
        <end position="410"/>
    </location>
</feature>
<evidence type="ECO:0008006" key="4">
    <source>
        <dbReference type="Google" id="ProtNLM"/>
    </source>
</evidence>
<feature type="compositionally biased region" description="Basic and acidic residues" evidence="1">
    <location>
        <begin position="1144"/>
        <end position="1156"/>
    </location>
</feature>
<feature type="region of interest" description="Disordered" evidence="1">
    <location>
        <begin position="223"/>
        <end position="260"/>
    </location>
</feature>